<sequence>MPEPTPSLGDPTDVTVGSVEATCGTLLDFLDRLACLGKTHTMDTLAASELTFSQLRVMFALGAHGNGAECMSVNEIAEHVNLSLAATGRTVDKLVVAGLADRREDTADRRVKRVSLTDEGRRMVDSHLSIKQEIVRAFVAGLPDNLRADLCSALNPIIDADVDYFVGVIDPTPTSSRPDIEQKVDS</sequence>
<protein>
    <submittedName>
        <fullName evidence="5">Putative MarR family transcriptional regulator</fullName>
    </submittedName>
</protein>
<dbReference type="Proteomes" id="UP000008363">
    <property type="component" value="Unassembled WGS sequence"/>
</dbReference>
<dbReference type="RefSeq" id="WP_006330589.1">
    <property type="nucleotide sequence ID" value="NZ_BAHC01000046.1"/>
</dbReference>
<dbReference type="eggNOG" id="COG1846">
    <property type="taxonomic scope" value="Bacteria"/>
</dbReference>
<evidence type="ECO:0000256" key="2">
    <source>
        <dbReference type="ARBA" id="ARBA00023125"/>
    </source>
</evidence>
<dbReference type="GO" id="GO:0003677">
    <property type="term" value="F:DNA binding"/>
    <property type="evidence" value="ECO:0007669"/>
    <property type="project" value="UniProtKB-KW"/>
</dbReference>
<evidence type="ECO:0000313" key="6">
    <source>
        <dbReference type="Proteomes" id="UP000008363"/>
    </source>
</evidence>
<evidence type="ECO:0000256" key="3">
    <source>
        <dbReference type="ARBA" id="ARBA00023163"/>
    </source>
</evidence>
<keyword evidence="3" id="KW-0804">Transcription</keyword>
<evidence type="ECO:0000313" key="5">
    <source>
        <dbReference type="EMBL" id="GAB88882.1"/>
    </source>
</evidence>
<dbReference type="CDD" id="cd00090">
    <property type="entry name" value="HTH_ARSR"/>
    <property type="match status" value="1"/>
</dbReference>
<dbReference type="InterPro" id="IPR036390">
    <property type="entry name" value="WH_DNA-bd_sf"/>
</dbReference>
<feature type="domain" description="HTH marR-type" evidence="4">
    <location>
        <begin position="23"/>
        <end position="159"/>
    </location>
</feature>
<dbReference type="InterPro" id="IPR011991">
    <property type="entry name" value="ArsR-like_HTH"/>
</dbReference>
<keyword evidence="1" id="KW-0805">Transcription regulation</keyword>
<gene>
    <name evidence="5" type="ORF">GORHZ_046_00320</name>
</gene>
<dbReference type="SUPFAM" id="SSF46785">
    <property type="entry name" value="Winged helix' DNA-binding domain"/>
    <property type="match status" value="1"/>
</dbReference>
<dbReference type="Gene3D" id="1.10.10.10">
    <property type="entry name" value="Winged helix-like DNA-binding domain superfamily/Winged helix DNA-binding domain"/>
    <property type="match status" value="1"/>
</dbReference>
<dbReference type="SMART" id="SM00347">
    <property type="entry name" value="HTH_MARR"/>
    <property type="match status" value="1"/>
</dbReference>
<dbReference type="PROSITE" id="PS50995">
    <property type="entry name" value="HTH_MARR_2"/>
    <property type="match status" value="1"/>
</dbReference>
<dbReference type="InterPro" id="IPR000835">
    <property type="entry name" value="HTH_MarR-typ"/>
</dbReference>
<dbReference type="AlphaFoldDB" id="K6W9K1"/>
<dbReference type="GO" id="GO:0003700">
    <property type="term" value="F:DNA-binding transcription factor activity"/>
    <property type="evidence" value="ECO:0007669"/>
    <property type="project" value="InterPro"/>
</dbReference>
<dbReference type="PRINTS" id="PR00598">
    <property type="entry name" value="HTHMARR"/>
</dbReference>
<evidence type="ECO:0000259" key="4">
    <source>
        <dbReference type="PROSITE" id="PS50995"/>
    </source>
</evidence>
<dbReference type="EMBL" id="BAHC01000046">
    <property type="protein sequence ID" value="GAB88882.1"/>
    <property type="molecule type" value="Genomic_DNA"/>
</dbReference>
<reference evidence="5 6" key="1">
    <citation type="submission" date="2012-08" db="EMBL/GenBank/DDBJ databases">
        <title>Whole genome shotgun sequence of Gordonia rhizosphera NBRC 16068.</title>
        <authorList>
            <person name="Takarada H."/>
            <person name="Isaki S."/>
            <person name="Hosoyama A."/>
            <person name="Tsuchikane K."/>
            <person name="Katsumata H."/>
            <person name="Baba S."/>
            <person name="Ohji S."/>
            <person name="Yamazaki S."/>
            <person name="Fujita N."/>
        </authorList>
    </citation>
    <scope>NUCLEOTIDE SEQUENCE [LARGE SCALE GENOMIC DNA]</scope>
    <source>
        <strain evidence="5 6">NBRC 16068</strain>
    </source>
</reference>
<dbReference type="Pfam" id="PF12802">
    <property type="entry name" value="MarR_2"/>
    <property type="match status" value="1"/>
</dbReference>
<keyword evidence="6" id="KW-1185">Reference proteome</keyword>
<evidence type="ECO:0000256" key="1">
    <source>
        <dbReference type="ARBA" id="ARBA00023015"/>
    </source>
</evidence>
<comment type="caution">
    <text evidence="5">The sequence shown here is derived from an EMBL/GenBank/DDBJ whole genome shotgun (WGS) entry which is preliminary data.</text>
</comment>
<organism evidence="5 6">
    <name type="scientific">Gordonia rhizosphera NBRC 16068</name>
    <dbReference type="NCBI Taxonomy" id="1108045"/>
    <lineage>
        <taxon>Bacteria</taxon>
        <taxon>Bacillati</taxon>
        <taxon>Actinomycetota</taxon>
        <taxon>Actinomycetes</taxon>
        <taxon>Mycobacteriales</taxon>
        <taxon>Gordoniaceae</taxon>
        <taxon>Gordonia</taxon>
    </lineage>
</organism>
<accession>K6W9K1</accession>
<dbReference type="OrthoDB" id="122135at2"/>
<dbReference type="STRING" id="1108045.GORHZ_046_00320"/>
<dbReference type="PANTHER" id="PTHR42756:SF1">
    <property type="entry name" value="TRANSCRIPTIONAL REPRESSOR OF EMRAB OPERON"/>
    <property type="match status" value="1"/>
</dbReference>
<dbReference type="InterPro" id="IPR036388">
    <property type="entry name" value="WH-like_DNA-bd_sf"/>
</dbReference>
<name>K6W9K1_9ACTN</name>
<keyword evidence="2" id="KW-0238">DNA-binding</keyword>
<proteinExistence type="predicted"/>
<dbReference type="PANTHER" id="PTHR42756">
    <property type="entry name" value="TRANSCRIPTIONAL REGULATOR, MARR"/>
    <property type="match status" value="1"/>
</dbReference>